<dbReference type="EMBL" id="AP012338">
    <property type="protein sequence ID" value="BAM03469.1"/>
    <property type="molecule type" value="Genomic_DNA"/>
</dbReference>
<dbReference type="InterPro" id="IPR009045">
    <property type="entry name" value="Zn_M74/Hedgehog-like"/>
</dbReference>
<dbReference type="RefSeq" id="WP_014436688.1">
    <property type="nucleotide sequence ID" value="NC_017080.1"/>
</dbReference>
<gene>
    <name evidence="3" type="ordered locus">PSMK_13100</name>
</gene>
<name>I0IDY1_PHYMF</name>
<dbReference type="eggNOG" id="COG1876">
    <property type="taxonomic scope" value="Bacteria"/>
</dbReference>
<feature type="region of interest" description="Disordered" evidence="1">
    <location>
        <begin position="23"/>
        <end position="45"/>
    </location>
</feature>
<protein>
    <submittedName>
        <fullName evidence="3">Uncharacterized protein</fullName>
    </submittedName>
</protein>
<accession>I0IDY1</accession>
<dbReference type="OrthoDB" id="9792074at2"/>
<organism evidence="3 4">
    <name type="scientific">Phycisphaera mikurensis (strain NBRC 102666 / KCTC 22515 / FYK2301M01)</name>
    <dbReference type="NCBI Taxonomy" id="1142394"/>
    <lineage>
        <taxon>Bacteria</taxon>
        <taxon>Pseudomonadati</taxon>
        <taxon>Planctomycetota</taxon>
        <taxon>Phycisphaerae</taxon>
        <taxon>Phycisphaerales</taxon>
        <taxon>Phycisphaeraceae</taxon>
        <taxon>Phycisphaera</taxon>
    </lineage>
</organism>
<dbReference type="Gene3D" id="3.30.1380.10">
    <property type="match status" value="1"/>
</dbReference>
<evidence type="ECO:0000313" key="3">
    <source>
        <dbReference type="EMBL" id="BAM03469.1"/>
    </source>
</evidence>
<evidence type="ECO:0000313" key="4">
    <source>
        <dbReference type="Proteomes" id="UP000007881"/>
    </source>
</evidence>
<dbReference type="HOGENOM" id="CLU_787214_0_0_0"/>
<proteinExistence type="predicted"/>
<evidence type="ECO:0000256" key="1">
    <source>
        <dbReference type="SAM" id="MobiDB-lite"/>
    </source>
</evidence>
<dbReference type="STRING" id="1142394.PSMK_13100"/>
<dbReference type="SUPFAM" id="SSF55166">
    <property type="entry name" value="Hedgehog/DD-peptidase"/>
    <property type="match status" value="1"/>
</dbReference>
<dbReference type="KEGG" id="phm:PSMK_13100"/>
<sequence>MRRPAPLPIPLLTALAAALAAGCSSAPPPPDPGLTRTPATASAPAPADAATLAERLAYGSRTRTKLPPAYLHERLRERAATPAVDAAFERVRADDTPANRSALLHALERGFVHAETTSSLDLLGPELGQRFRSFNWHDDDYPGGPVGPNEHWAGTLADALDGVSPERRANRSAVAALRREEATEPIWERLLAAWRPIPGEEGHRLNRHAVGPYLAMREAAAADGVELVIVSAHRDPRRARANAARAANPFAVASFSSHALGLAIDLALPIPGGPAGDAAAFPLSTRPMARVVDMRRSPVHKWMHLHASGFGWYPYQHEPWHWEYNPPGFRAVLLEDLGGGPSPRGAPPASPG</sequence>
<dbReference type="Proteomes" id="UP000007881">
    <property type="component" value="Chromosome"/>
</dbReference>
<feature type="signal peptide" evidence="2">
    <location>
        <begin position="1"/>
        <end position="26"/>
    </location>
</feature>
<feature type="chain" id="PRO_5003629164" evidence="2">
    <location>
        <begin position="27"/>
        <end position="352"/>
    </location>
</feature>
<feature type="compositionally biased region" description="Low complexity" evidence="1">
    <location>
        <begin position="34"/>
        <end position="45"/>
    </location>
</feature>
<evidence type="ECO:0000256" key="2">
    <source>
        <dbReference type="SAM" id="SignalP"/>
    </source>
</evidence>
<keyword evidence="4" id="KW-1185">Reference proteome</keyword>
<keyword evidence="2" id="KW-0732">Signal</keyword>
<reference evidence="3 4" key="1">
    <citation type="submission" date="2012-02" db="EMBL/GenBank/DDBJ databases">
        <title>Complete genome sequence of Phycisphaera mikurensis NBRC 102666.</title>
        <authorList>
            <person name="Ankai A."/>
            <person name="Hosoyama A."/>
            <person name="Terui Y."/>
            <person name="Sekine M."/>
            <person name="Fukai R."/>
            <person name="Kato Y."/>
            <person name="Nakamura S."/>
            <person name="Yamada-Narita S."/>
            <person name="Kawakoshi A."/>
            <person name="Fukunaga Y."/>
            <person name="Yamazaki S."/>
            <person name="Fujita N."/>
        </authorList>
    </citation>
    <scope>NUCLEOTIDE SEQUENCE [LARGE SCALE GENOMIC DNA]</scope>
    <source>
        <strain evidence="4">NBRC 102666 / KCTC 22515 / FYK2301M01</strain>
    </source>
</reference>
<dbReference type="AlphaFoldDB" id="I0IDY1"/>
<dbReference type="PROSITE" id="PS51257">
    <property type="entry name" value="PROKAR_LIPOPROTEIN"/>
    <property type="match status" value="1"/>
</dbReference>